<dbReference type="InterPro" id="IPR009057">
    <property type="entry name" value="Homeodomain-like_sf"/>
</dbReference>
<dbReference type="GO" id="GO:0003700">
    <property type="term" value="F:DNA-binding transcription factor activity"/>
    <property type="evidence" value="ECO:0007669"/>
    <property type="project" value="InterPro"/>
</dbReference>
<feature type="domain" description="HTH araC/xylS-type" evidence="4">
    <location>
        <begin position="272"/>
        <end position="354"/>
    </location>
</feature>
<keyword evidence="1" id="KW-0805">Transcription regulation</keyword>
<gene>
    <name evidence="5" type="ORF">D3878_17725</name>
</gene>
<dbReference type="PANTHER" id="PTHR47894">
    <property type="entry name" value="HTH-TYPE TRANSCRIPTIONAL REGULATOR GADX"/>
    <property type="match status" value="1"/>
</dbReference>
<dbReference type="Proteomes" id="UP000266327">
    <property type="component" value="Unassembled WGS sequence"/>
</dbReference>
<accession>A0A3A3G3X5</accession>
<dbReference type="PANTHER" id="PTHR47894:SF1">
    <property type="entry name" value="HTH-TYPE TRANSCRIPTIONAL REGULATOR VQSM"/>
    <property type="match status" value="1"/>
</dbReference>
<evidence type="ECO:0000256" key="2">
    <source>
        <dbReference type="ARBA" id="ARBA00023125"/>
    </source>
</evidence>
<evidence type="ECO:0000313" key="6">
    <source>
        <dbReference type="Proteomes" id="UP000266327"/>
    </source>
</evidence>
<dbReference type="PROSITE" id="PS01124">
    <property type="entry name" value="HTH_ARAC_FAMILY_2"/>
    <property type="match status" value="1"/>
</dbReference>
<evidence type="ECO:0000256" key="3">
    <source>
        <dbReference type="ARBA" id="ARBA00023163"/>
    </source>
</evidence>
<comment type="caution">
    <text evidence="5">The sequence shown here is derived from an EMBL/GenBank/DDBJ whole genome shotgun (WGS) entry which is preliminary data.</text>
</comment>
<dbReference type="SMART" id="SM00342">
    <property type="entry name" value="HTH_ARAC"/>
    <property type="match status" value="1"/>
</dbReference>
<proteinExistence type="predicted"/>
<dbReference type="InterPro" id="IPR032687">
    <property type="entry name" value="AraC-type_N"/>
</dbReference>
<keyword evidence="6" id="KW-1185">Reference proteome</keyword>
<evidence type="ECO:0000259" key="4">
    <source>
        <dbReference type="PROSITE" id="PS01124"/>
    </source>
</evidence>
<dbReference type="GO" id="GO:0005829">
    <property type="term" value="C:cytosol"/>
    <property type="evidence" value="ECO:0007669"/>
    <property type="project" value="TreeGrafter"/>
</dbReference>
<dbReference type="Pfam" id="PF12833">
    <property type="entry name" value="HTH_18"/>
    <property type="match status" value="1"/>
</dbReference>
<dbReference type="Pfam" id="PF12625">
    <property type="entry name" value="Arabinose_bd"/>
    <property type="match status" value="1"/>
</dbReference>
<name>A0A3A3G3X5_9BURK</name>
<evidence type="ECO:0000313" key="5">
    <source>
        <dbReference type="EMBL" id="RJG03203.1"/>
    </source>
</evidence>
<keyword evidence="3" id="KW-0804">Transcription</keyword>
<dbReference type="GO" id="GO:0000976">
    <property type="term" value="F:transcription cis-regulatory region binding"/>
    <property type="evidence" value="ECO:0007669"/>
    <property type="project" value="TreeGrafter"/>
</dbReference>
<dbReference type="AlphaFoldDB" id="A0A3A3G3X5"/>
<protein>
    <submittedName>
        <fullName evidence="5">AraC family transcriptional regulator</fullName>
    </submittedName>
</protein>
<dbReference type="InterPro" id="IPR018060">
    <property type="entry name" value="HTH_AraC"/>
</dbReference>
<keyword evidence="2" id="KW-0238">DNA-binding</keyword>
<sequence length="379" mass="43219">MISSNAYKAGIGRYITNCKETHMLISAIAIRDYVNVMVKRGFMQDVVLADSDIDFSKLDDPYYLVNSSQYRTVATNIIKLTGDGGIGFDMAKLHDLHAFGAFGHAASTSKTVRDVHNLWVRYGATLVGTMGRLEVRSENSHYVLLAIVSPDPLDPLFQFCSEEILGLVYQWGDPLVGESAPVLEITLSYSAPEHKQRYSEMFSCPIRFAAEQTTVKVARDWFDSRVPTRDVEFNAICLQYCENIQNRIVNTKPIIFELRSIFSQYDKYPLPTFEEVARLLNLTPRTLRRRLHDEHTSYRAQVDEYRAEQAKKYLSYGSITPKEIAFLLGFNDQSAFRNAFKAWTGLTVREFCTKKTCEPSPWRPTFEKMAMAPAMLESN</sequence>
<dbReference type="SUPFAM" id="SSF46689">
    <property type="entry name" value="Homeodomain-like"/>
    <property type="match status" value="1"/>
</dbReference>
<dbReference type="Gene3D" id="1.10.10.60">
    <property type="entry name" value="Homeodomain-like"/>
    <property type="match status" value="1"/>
</dbReference>
<reference evidence="6" key="1">
    <citation type="submission" date="2018-09" db="EMBL/GenBank/DDBJ databases">
        <authorList>
            <person name="Zhu H."/>
        </authorList>
    </citation>
    <scope>NUCLEOTIDE SEQUENCE [LARGE SCALE GENOMIC DNA]</scope>
    <source>
        <strain evidence="6">K1S02-23</strain>
    </source>
</reference>
<evidence type="ECO:0000256" key="1">
    <source>
        <dbReference type="ARBA" id="ARBA00023015"/>
    </source>
</evidence>
<dbReference type="EMBL" id="QYUQ01000002">
    <property type="protein sequence ID" value="RJG03203.1"/>
    <property type="molecule type" value="Genomic_DNA"/>
</dbReference>
<organism evidence="5 6">
    <name type="scientific">Noviherbaspirillum sedimenti</name>
    <dbReference type="NCBI Taxonomy" id="2320865"/>
    <lineage>
        <taxon>Bacteria</taxon>
        <taxon>Pseudomonadati</taxon>
        <taxon>Pseudomonadota</taxon>
        <taxon>Betaproteobacteria</taxon>
        <taxon>Burkholderiales</taxon>
        <taxon>Oxalobacteraceae</taxon>
        <taxon>Noviherbaspirillum</taxon>
    </lineage>
</organism>